<dbReference type="EMBL" id="BAEO01000039">
    <property type="protein sequence ID" value="GAC19782.1"/>
    <property type="molecule type" value="Genomic_DNA"/>
</dbReference>
<sequence>MCDDSIFQKEIIGSWITGQQDEYFGAQWFITEYKKDGTTIHRQFKDASCETTSIIINGVWNIQDGQLTNIVLGSLGDFEIPSGIMLVDEIIKLANGEMVISTDTNRTAYRMKSDKCL</sequence>
<keyword evidence="2" id="KW-1185">Reference proteome</keyword>
<proteinExistence type="predicted"/>
<gene>
    <name evidence="1" type="ORF">GARC_2817</name>
</gene>
<reference evidence="1 2" key="1">
    <citation type="journal article" date="2017" name="Antonie Van Leeuwenhoek">
        <title>Rhizobium rhizosphaerae sp. nov., a novel species isolated from rice rhizosphere.</title>
        <authorList>
            <person name="Zhao J.J."/>
            <person name="Zhang J."/>
            <person name="Zhang R.J."/>
            <person name="Zhang C.W."/>
            <person name="Yin H.Q."/>
            <person name="Zhang X.X."/>
        </authorList>
    </citation>
    <scope>NUCLEOTIDE SEQUENCE [LARGE SCALE GENOMIC DNA]</scope>
    <source>
        <strain evidence="1 2">BSs20135</strain>
    </source>
</reference>
<evidence type="ECO:0008006" key="3">
    <source>
        <dbReference type="Google" id="ProtNLM"/>
    </source>
</evidence>
<dbReference type="eggNOG" id="ENOG502ZQ7C">
    <property type="taxonomic scope" value="Bacteria"/>
</dbReference>
<dbReference type="Proteomes" id="UP000006327">
    <property type="component" value="Unassembled WGS sequence"/>
</dbReference>
<evidence type="ECO:0000313" key="2">
    <source>
        <dbReference type="Proteomes" id="UP000006327"/>
    </source>
</evidence>
<organism evidence="1 2">
    <name type="scientific">Paraglaciecola arctica BSs20135</name>
    <dbReference type="NCBI Taxonomy" id="493475"/>
    <lineage>
        <taxon>Bacteria</taxon>
        <taxon>Pseudomonadati</taxon>
        <taxon>Pseudomonadota</taxon>
        <taxon>Gammaproteobacteria</taxon>
        <taxon>Alteromonadales</taxon>
        <taxon>Alteromonadaceae</taxon>
        <taxon>Paraglaciecola</taxon>
    </lineage>
</organism>
<protein>
    <recommendedName>
        <fullName evidence="3">Lipocalin-like domain-containing protein</fullName>
    </recommendedName>
</protein>
<dbReference type="AlphaFoldDB" id="K6YNP5"/>
<accession>K6YNP5</accession>
<evidence type="ECO:0000313" key="1">
    <source>
        <dbReference type="EMBL" id="GAC19782.1"/>
    </source>
</evidence>
<comment type="caution">
    <text evidence="1">The sequence shown here is derived from an EMBL/GenBank/DDBJ whole genome shotgun (WGS) entry which is preliminary data.</text>
</comment>
<name>K6YNP5_9ALTE</name>